<evidence type="ECO:0000313" key="3">
    <source>
        <dbReference type="Proteomes" id="UP000567179"/>
    </source>
</evidence>
<proteinExistence type="predicted"/>
<dbReference type="Gene3D" id="3.30.160.60">
    <property type="entry name" value="Classic Zinc Finger"/>
    <property type="match status" value="1"/>
</dbReference>
<comment type="caution">
    <text evidence="2">The sequence shown here is derived from an EMBL/GenBank/DDBJ whole genome shotgun (WGS) entry which is preliminary data.</text>
</comment>
<feature type="compositionally biased region" description="Polar residues" evidence="1">
    <location>
        <begin position="417"/>
        <end position="435"/>
    </location>
</feature>
<dbReference type="AlphaFoldDB" id="A0A8H5BI87"/>
<feature type="compositionally biased region" description="Polar residues" evidence="1">
    <location>
        <begin position="277"/>
        <end position="298"/>
    </location>
</feature>
<keyword evidence="3" id="KW-1185">Reference proteome</keyword>
<feature type="region of interest" description="Disordered" evidence="1">
    <location>
        <begin position="414"/>
        <end position="435"/>
    </location>
</feature>
<dbReference type="Proteomes" id="UP000567179">
    <property type="component" value="Unassembled WGS sequence"/>
</dbReference>
<evidence type="ECO:0000313" key="2">
    <source>
        <dbReference type="EMBL" id="KAF5323745.1"/>
    </source>
</evidence>
<dbReference type="EMBL" id="JAACJJ010000017">
    <property type="protein sequence ID" value="KAF5323745.1"/>
    <property type="molecule type" value="Genomic_DNA"/>
</dbReference>
<feature type="region of interest" description="Disordered" evidence="1">
    <location>
        <begin position="261"/>
        <end position="298"/>
    </location>
</feature>
<name>A0A8H5BI87_9AGAR</name>
<accession>A0A8H5BI87</accession>
<reference evidence="2 3" key="1">
    <citation type="journal article" date="2020" name="ISME J.">
        <title>Uncovering the hidden diversity of litter-decomposition mechanisms in mushroom-forming fungi.</title>
        <authorList>
            <person name="Floudas D."/>
            <person name="Bentzer J."/>
            <person name="Ahren D."/>
            <person name="Johansson T."/>
            <person name="Persson P."/>
            <person name="Tunlid A."/>
        </authorList>
    </citation>
    <scope>NUCLEOTIDE SEQUENCE [LARGE SCALE GENOMIC DNA]</scope>
    <source>
        <strain evidence="2 3">CBS 101986</strain>
    </source>
</reference>
<organism evidence="2 3">
    <name type="scientific">Psilocybe cf. subviscida</name>
    <dbReference type="NCBI Taxonomy" id="2480587"/>
    <lineage>
        <taxon>Eukaryota</taxon>
        <taxon>Fungi</taxon>
        <taxon>Dikarya</taxon>
        <taxon>Basidiomycota</taxon>
        <taxon>Agaricomycotina</taxon>
        <taxon>Agaricomycetes</taxon>
        <taxon>Agaricomycetidae</taxon>
        <taxon>Agaricales</taxon>
        <taxon>Agaricineae</taxon>
        <taxon>Strophariaceae</taxon>
        <taxon>Psilocybe</taxon>
    </lineage>
</organism>
<sequence length="535" mass="56300">MDSMMLPSLLTAEHTYYELQDLIAATGGCNGGVESAELQGHEVFFPFNARQDHGLEDPYQSGDGMNHNMHCSLDVGYPPHIDLGGSGHGSNTSAISNSFYGDPAISADIFNLDHHDNATLVGMGPEATVLSQVHKGNATSSAHTGSVRYFDLQSFDMQDDNLLLQGNSDLNSAFNSVLRTAGQVIAGYYDVDPRPNTAKTTPSAGSHSTETLDLPDGVAAEGFGMGHTLDDMLFGSNFNFLFDPDFLESLEWPFASTRADIPSTDEQPVSADHGGLNIQNGKPTNNKNTGSTPNCQNREITGAEADAGLHKHVAPVSPSSVAALDQDGVHTSTSKEKLIDTTNIPTLATSVTQDAEDPAIPASAGKGKKRAIDVPTEEAYKENTFSPCKKSSCVMGSGGAAAACPIHSDHTAPPANAASTIPNNSTPGSSHSQTELSTLAPGTIAAPVDPPTLPQTTVVVGAAQPQASTPTSFRCHICISNGGSSKKYGRKAELNRHIRQKHMTGGVACHLCGDTLSNEYAVDRHIKNQACKSFK</sequence>
<gene>
    <name evidence="2" type="ORF">D9619_012874</name>
</gene>
<protein>
    <submittedName>
        <fullName evidence="2">Uncharacterized protein</fullName>
    </submittedName>
</protein>
<evidence type="ECO:0000256" key="1">
    <source>
        <dbReference type="SAM" id="MobiDB-lite"/>
    </source>
</evidence>